<keyword evidence="3" id="KW-1003">Cell membrane</keyword>
<feature type="transmembrane region" description="Helical" evidence="9">
    <location>
        <begin position="66"/>
        <end position="87"/>
    </location>
</feature>
<comment type="subcellular location">
    <subcellularLocation>
        <location evidence="1">Cell inner membrane</location>
        <topology evidence="1">Multi-pass membrane protein</topology>
    </subcellularLocation>
</comment>
<dbReference type="InterPro" id="IPR006507">
    <property type="entry name" value="UPF0283"/>
</dbReference>
<dbReference type="RefSeq" id="WP_099591584.1">
    <property type="nucleotide sequence ID" value="NZ_MDGM01000007.1"/>
</dbReference>
<keyword evidence="5 9" id="KW-0812">Transmembrane</keyword>
<keyword evidence="4" id="KW-0997">Cell inner membrane</keyword>
<dbReference type="Proteomes" id="UP000231516">
    <property type="component" value="Unassembled WGS sequence"/>
</dbReference>
<evidence type="ECO:0000256" key="3">
    <source>
        <dbReference type="ARBA" id="ARBA00022475"/>
    </source>
</evidence>
<keyword evidence="11" id="KW-1185">Reference proteome</keyword>
<evidence type="ECO:0000256" key="5">
    <source>
        <dbReference type="ARBA" id="ARBA00022692"/>
    </source>
</evidence>
<dbReference type="EMBL" id="MDGM01000007">
    <property type="protein sequence ID" value="PIB25844.1"/>
    <property type="molecule type" value="Genomic_DNA"/>
</dbReference>
<feature type="region of interest" description="Disordered" evidence="8">
    <location>
        <begin position="1"/>
        <end position="33"/>
    </location>
</feature>
<proteinExistence type="inferred from homology"/>
<evidence type="ECO:0000256" key="8">
    <source>
        <dbReference type="SAM" id="MobiDB-lite"/>
    </source>
</evidence>
<dbReference type="InterPro" id="IPR021147">
    <property type="entry name" value="DUF697"/>
</dbReference>
<keyword evidence="7 9" id="KW-0472">Membrane</keyword>
<dbReference type="Pfam" id="PF05128">
    <property type="entry name" value="DUF697"/>
    <property type="match status" value="1"/>
</dbReference>
<dbReference type="AlphaFoldDB" id="A0A2G5KB30"/>
<feature type="transmembrane region" description="Helical" evidence="9">
    <location>
        <begin position="99"/>
        <end position="120"/>
    </location>
</feature>
<evidence type="ECO:0000256" key="6">
    <source>
        <dbReference type="ARBA" id="ARBA00022989"/>
    </source>
</evidence>
<protein>
    <submittedName>
        <fullName evidence="10">TIGR01620 family protein</fullName>
    </submittedName>
</protein>
<evidence type="ECO:0000256" key="4">
    <source>
        <dbReference type="ARBA" id="ARBA00022519"/>
    </source>
</evidence>
<evidence type="ECO:0000313" key="11">
    <source>
        <dbReference type="Proteomes" id="UP000231516"/>
    </source>
</evidence>
<comment type="caution">
    <text evidence="10">The sequence shown here is derived from an EMBL/GenBank/DDBJ whole genome shotgun (WGS) entry which is preliminary data.</text>
</comment>
<accession>A0A2G5KB30</accession>
<dbReference type="GO" id="GO:0005886">
    <property type="term" value="C:plasma membrane"/>
    <property type="evidence" value="ECO:0007669"/>
    <property type="project" value="UniProtKB-SubCell"/>
</dbReference>
<sequence length="346" mass="37378">MSKKQPIVIELDDAPKKSKRATPKTKAVTRDAPMSPADAPAIIDAPISGDAMQAVTQIATSRPSRLLRFFGWAAFTLLGLVISIAFWDFTSNLMARNIWLGRIALGLIAAMILACVLVVLRELGAMARLRKIDDLREKSEQIYAQGDLAAAKKHSEKIVTLLKGRDEIRWALVEYREHSDDQFDTASQMHFAENTLLLPLDQLAQKEIESAARQVATATAMIPLALADVVIALTANVRMIRRIAQVYGGRTGTFGAWRLMKAVATHLVATGAVAIGDDMIGSIAGGGVLSKLSRRFGEGVVNGALTARVGIAAMEVCRPMPFVALKRPTVTALMKNALTGFFGATR</sequence>
<comment type="similarity">
    <text evidence="2">Belongs to the UPF0283 family.</text>
</comment>
<dbReference type="OrthoDB" id="9816060at2"/>
<organism evidence="10 11">
    <name type="scientific">Paramylibacter kogurei</name>
    <dbReference type="NCBI Taxonomy" id="1889778"/>
    <lineage>
        <taxon>Bacteria</taxon>
        <taxon>Pseudomonadati</taxon>
        <taxon>Pseudomonadota</taxon>
        <taxon>Alphaproteobacteria</taxon>
        <taxon>Rhodobacterales</taxon>
        <taxon>Paracoccaceae</taxon>
        <taxon>Paramylibacter</taxon>
    </lineage>
</organism>
<evidence type="ECO:0000256" key="7">
    <source>
        <dbReference type="ARBA" id="ARBA00023136"/>
    </source>
</evidence>
<evidence type="ECO:0000313" key="10">
    <source>
        <dbReference type="EMBL" id="PIB25844.1"/>
    </source>
</evidence>
<dbReference type="PANTHER" id="PTHR39342">
    <property type="entry name" value="UPF0283 MEMBRANE PROTEIN YCJF"/>
    <property type="match status" value="1"/>
</dbReference>
<gene>
    <name evidence="10" type="ORF">BFP76_12640</name>
</gene>
<keyword evidence="6 9" id="KW-1133">Transmembrane helix</keyword>
<dbReference type="PANTHER" id="PTHR39342:SF1">
    <property type="entry name" value="UPF0283 MEMBRANE PROTEIN YCJF"/>
    <property type="match status" value="1"/>
</dbReference>
<name>A0A2G5KB30_9RHOB</name>
<evidence type="ECO:0000256" key="1">
    <source>
        <dbReference type="ARBA" id="ARBA00004429"/>
    </source>
</evidence>
<dbReference type="NCBIfam" id="TIGR01620">
    <property type="entry name" value="hyp_HI0043"/>
    <property type="match status" value="1"/>
</dbReference>
<evidence type="ECO:0000256" key="9">
    <source>
        <dbReference type="SAM" id="Phobius"/>
    </source>
</evidence>
<evidence type="ECO:0000256" key="2">
    <source>
        <dbReference type="ARBA" id="ARBA00008255"/>
    </source>
</evidence>
<reference evidence="10 11" key="1">
    <citation type="submission" date="2016-08" db="EMBL/GenBank/DDBJ databases">
        <title>Draft genome of Amylibacter sp. strain 4G11.</title>
        <authorList>
            <person name="Wong S.-K."/>
            <person name="Hamasaki K."/>
            <person name="Yoshizawa S."/>
        </authorList>
    </citation>
    <scope>NUCLEOTIDE SEQUENCE [LARGE SCALE GENOMIC DNA]</scope>
    <source>
        <strain evidence="10 11">4G11</strain>
    </source>
</reference>